<accession>A0A423GJF9</accession>
<dbReference type="InterPro" id="IPR036249">
    <property type="entry name" value="Thioredoxin-like_sf"/>
</dbReference>
<dbReference type="EMBL" id="MOBI01000033">
    <property type="protein sequence ID" value="ROM90307.1"/>
    <property type="molecule type" value="Genomic_DNA"/>
</dbReference>
<dbReference type="Pfam" id="PF01323">
    <property type="entry name" value="DSBA"/>
    <property type="match status" value="1"/>
</dbReference>
<protein>
    <submittedName>
        <fullName evidence="2">Disulfide bond formation protein DsbA</fullName>
    </submittedName>
</protein>
<reference evidence="2 3" key="1">
    <citation type="submission" date="2016-10" db="EMBL/GenBank/DDBJ databases">
        <title>Comparative genome analysis of multiple Pseudomonas spp. focuses on biocontrol and plant growth promoting traits.</title>
        <authorList>
            <person name="Tao X.-Y."/>
            <person name="Taylor C.G."/>
        </authorList>
    </citation>
    <scope>NUCLEOTIDE SEQUENCE [LARGE SCALE GENOMIC DNA]</scope>
    <source>
        <strain evidence="2 3">37D10</strain>
    </source>
</reference>
<proteinExistence type="predicted"/>
<organism evidence="2 3">
    <name type="scientific">Pseudomonas brassicacearum</name>
    <dbReference type="NCBI Taxonomy" id="930166"/>
    <lineage>
        <taxon>Bacteria</taxon>
        <taxon>Pseudomonadati</taxon>
        <taxon>Pseudomonadota</taxon>
        <taxon>Gammaproteobacteria</taxon>
        <taxon>Pseudomonadales</taxon>
        <taxon>Pseudomonadaceae</taxon>
        <taxon>Pseudomonas</taxon>
    </lineage>
</organism>
<dbReference type="SUPFAM" id="SSF52833">
    <property type="entry name" value="Thioredoxin-like"/>
    <property type="match status" value="1"/>
</dbReference>
<dbReference type="PANTHER" id="PTHR13887:SF41">
    <property type="entry name" value="THIOREDOXIN SUPERFAMILY PROTEIN"/>
    <property type="match status" value="1"/>
</dbReference>
<dbReference type="Proteomes" id="UP000284684">
    <property type="component" value="Unassembled WGS sequence"/>
</dbReference>
<sequence length="225" mass="24967">MDNVIHLAYDFINPWCWIGELNLRKAMAASNRPQPIVYVPCRSAFDLPASRIEQGEYARRKFGSLSRSRMFEAEITQAGQALGLRFAFDRIERLVDTDPAHSLMLERAARGGDCAGLFRRIFRAYFCEGRDIEDVRVLAELGGDSKVQQDRLLDYLRSGEGVTAVQRHKRDAADWSGGVLPLLRIGDTLVSGAQPSALLARVLRDAAAPEVQVAHRRSGGRSALA</sequence>
<evidence type="ECO:0000259" key="1">
    <source>
        <dbReference type="Pfam" id="PF01323"/>
    </source>
</evidence>
<comment type="caution">
    <text evidence="2">The sequence shown here is derived from an EMBL/GenBank/DDBJ whole genome shotgun (WGS) entry which is preliminary data.</text>
</comment>
<name>A0A423GJF9_9PSED</name>
<evidence type="ECO:0000313" key="2">
    <source>
        <dbReference type="EMBL" id="ROM90307.1"/>
    </source>
</evidence>
<dbReference type="GO" id="GO:0016491">
    <property type="term" value="F:oxidoreductase activity"/>
    <property type="evidence" value="ECO:0007669"/>
    <property type="project" value="InterPro"/>
</dbReference>
<feature type="domain" description="DSBA-like thioredoxin" evidence="1">
    <location>
        <begin position="7"/>
        <end position="203"/>
    </location>
</feature>
<dbReference type="Gene3D" id="3.40.30.10">
    <property type="entry name" value="Glutaredoxin"/>
    <property type="match status" value="1"/>
</dbReference>
<dbReference type="RefSeq" id="WP_123585060.1">
    <property type="nucleotide sequence ID" value="NZ_MOBI01000033.1"/>
</dbReference>
<evidence type="ECO:0000313" key="3">
    <source>
        <dbReference type="Proteomes" id="UP000284684"/>
    </source>
</evidence>
<dbReference type="InterPro" id="IPR001853">
    <property type="entry name" value="DSBA-like_thioredoxin_dom"/>
</dbReference>
<gene>
    <name evidence="2" type="ORF">BK658_26610</name>
</gene>
<dbReference type="PANTHER" id="PTHR13887">
    <property type="entry name" value="GLUTATHIONE S-TRANSFERASE KAPPA"/>
    <property type="match status" value="1"/>
</dbReference>
<dbReference type="AlphaFoldDB" id="A0A423GJF9"/>